<dbReference type="AlphaFoldDB" id="A0A4U0QAB8"/>
<feature type="transmembrane region" description="Helical" evidence="5">
    <location>
        <begin position="367"/>
        <end position="390"/>
    </location>
</feature>
<dbReference type="PIRSF" id="PIRSF015380">
    <property type="entry name" value="Site-sp_rcmb"/>
    <property type="match status" value="1"/>
</dbReference>
<gene>
    <name evidence="6" type="ORF">FAZ21_03155</name>
</gene>
<protein>
    <submittedName>
        <fullName evidence="6">Recombinase</fullName>
    </submittedName>
</protein>
<dbReference type="Proteomes" id="UP000310016">
    <property type="component" value="Unassembled WGS sequence"/>
</dbReference>
<feature type="transmembrane region" description="Helical" evidence="5">
    <location>
        <begin position="437"/>
        <end position="462"/>
    </location>
</feature>
<reference evidence="6 7" key="1">
    <citation type="submission" date="2019-04" db="EMBL/GenBank/DDBJ databases">
        <title>Chitiniphilus eburnea sp. nov., a novel chitinolytic bacterium isolated from aquaculture sludge.</title>
        <authorList>
            <person name="Sheng M."/>
        </authorList>
    </citation>
    <scope>NUCLEOTIDE SEQUENCE [LARGE SCALE GENOMIC DNA]</scope>
    <source>
        <strain evidence="6 7">HX-2-15</strain>
    </source>
</reference>
<feature type="transmembrane region" description="Helical" evidence="5">
    <location>
        <begin position="482"/>
        <end position="507"/>
    </location>
</feature>
<comment type="caution">
    <text evidence="6">The sequence shown here is derived from an EMBL/GenBank/DDBJ whole genome shotgun (WGS) entry which is preliminary data.</text>
</comment>
<feature type="transmembrane region" description="Helical" evidence="5">
    <location>
        <begin position="600"/>
        <end position="628"/>
    </location>
</feature>
<dbReference type="Gene3D" id="1.20.1080.10">
    <property type="entry name" value="Glycerol uptake facilitator protein"/>
    <property type="match status" value="1"/>
</dbReference>
<keyword evidence="2 5" id="KW-0812">Transmembrane</keyword>
<evidence type="ECO:0000256" key="1">
    <source>
        <dbReference type="ARBA" id="ARBA00004141"/>
    </source>
</evidence>
<feature type="transmembrane region" description="Helical" evidence="5">
    <location>
        <begin position="343"/>
        <end position="361"/>
    </location>
</feature>
<dbReference type="EMBL" id="SUMF01000002">
    <property type="protein sequence ID" value="TJZ77352.1"/>
    <property type="molecule type" value="Genomic_DNA"/>
</dbReference>
<evidence type="ECO:0000256" key="3">
    <source>
        <dbReference type="ARBA" id="ARBA00022989"/>
    </source>
</evidence>
<dbReference type="InterPro" id="IPR023271">
    <property type="entry name" value="Aquaporin-like"/>
</dbReference>
<feature type="transmembrane region" description="Helical" evidence="5">
    <location>
        <begin position="546"/>
        <end position="571"/>
    </location>
</feature>
<keyword evidence="7" id="KW-1185">Reference proteome</keyword>
<dbReference type="GO" id="GO:0016020">
    <property type="term" value="C:membrane"/>
    <property type="evidence" value="ECO:0007669"/>
    <property type="project" value="UniProtKB-SubCell"/>
</dbReference>
<evidence type="ECO:0000313" key="6">
    <source>
        <dbReference type="EMBL" id="TJZ77352.1"/>
    </source>
</evidence>
<comment type="subcellular location">
    <subcellularLocation>
        <location evidence="1">Membrane</location>
        <topology evidence="1">Multi-pass membrane protein</topology>
    </subcellularLocation>
</comment>
<accession>A0A4U0QAB8</accession>
<evidence type="ECO:0000313" key="7">
    <source>
        <dbReference type="Proteomes" id="UP000310016"/>
    </source>
</evidence>
<organism evidence="6 7">
    <name type="scientific">Chitiniphilus eburneus</name>
    <dbReference type="NCBI Taxonomy" id="2571148"/>
    <lineage>
        <taxon>Bacteria</taxon>
        <taxon>Pseudomonadati</taxon>
        <taxon>Pseudomonadota</taxon>
        <taxon>Betaproteobacteria</taxon>
        <taxon>Neisseriales</taxon>
        <taxon>Chitinibacteraceae</taxon>
        <taxon>Chitiniphilus</taxon>
    </lineage>
</organism>
<dbReference type="InterPro" id="IPR011385">
    <property type="entry name" value="Site-sp_rcmbase"/>
</dbReference>
<sequence length="691" mass="77483">MQVTLLKMTTTADTALVPLLVELVDGLRPRRASDERAAIHNVQALCYLLETHPDYRAALRRALLYLLSTCWQVPLYTETGILSNETFFATLRRRIGLRLLPPVSDPHSLKDRFAQVFHRGDDYEWLANVPRENWFELGRALHFEEEQDHDSIARTRVQMLESIQTLSCRLAAIGLEPEIVRNYPEVQRFESPFVHQNIEALAYIERYRAAMIDEGLPKDDDAQILVLLDQCEAQIAKVRRSAARQGVSVSLTYHLIRIRQHIERMRLLLDLVDPDSDRDSRAERLLSVMIGLVRAENRKHSIRDVFSENTELLALQVTENASRTGEHYIAENRREWMSMFKSAAGAGFIVGFMSLVKLLTAKAHLPLLLEAVAFGLNYALGFMLIHMLHFTIATKQPAMTAAKIAASIHQQTNKSGKKQLDLDELAQLIVKVLRTQFIAIFGNVALSMPVALALALGWKYAFGAPVVDAAKAQHLLHDLSPIASLALFHAGIAGCCLFLAGLISGYYDNKSIYNKIPERIAALPWLNKLIGEWRTRRLSGYIEHNLGALAGNFYFGMMLGTIGTIGVLIGLPVDIRHITFSSAYLSYAAVTLDFNIGLNVLLISLAGILLIGLTNLAVSFGLALWVALRSRKLNFRATRPLLGKILRHFFTYPGDFLLPPPSPKPAPDGVPRLEAPIDNAETAREWIRLRR</sequence>
<evidence type="ECO:0000256" key="2">
    <source>
        <dbReference type="ARBA" id="ARBA00022692"/>
    </source>
</evidence>
<keyword evidence="3 5" id="KW-1133">Transmembrane helix</keyword>
<keyword evidence="4 5" id="KW-0472">Membrane</keyword>
<evidence type="ECO:0000256" key="4">
    <source>
        <dbReference type="ARBA" id="ARBA00023136"/>
    </source>
</evidence>
<dbReference type="Pfam" id="PF10136">
    <property type="entry name" value="SpecificRecomb"/>
    <property type="match status" value="1"/>
</dbReference>
<proteinExistence type="predicted"/>
<dbReference type="RefSeq" id="WP_136771828.1">
    <property type="nucleotide sequence ID" value="NZ_CP156074.1"/>
</dbReference>
<evidence type="ECO:0000256" key="5">
    <source>
        <dbReference type="SAM" id="Phobius"/>
    </source>
</evidence>
<name>A0A4U0QAB8_9NEIS</name>
<dbReference type="OrthoDB" id="5688397at2"/>